<evidence type="ECO:0008006" key="3">
    <source>
        <dbReference type="Google" id="ProtNLM"/>
    </source>
</evidence>
<dbReference type="OrthoDB" id="9803586at2"/>
<protein>
    <recommendedName>
        <fullName evidence="3">4-oxalocrotonate tautomerase</fullName>
    </recommendedName>
</protein>
<sequence length="143" mass="15462">MPYLQIITSQDSLDKTAQGALVSRISNAILEAECAEIDDAAAQALVWAHYFELPQDAIYVGGKVIDAPPLRIAIHTPEGALTDITRGRLISAIGKIVDDIVGPVEGRLNHWTMLYEITDGNWGAGQVLRLPDIQSAMNIKQAA</sequence>
<organism evidence="1 2">
    <name type="scientific">Pontixanthobacter gangjinensis</name>
    <dbReference type="NCBI Taxonomy" id="1028742"/>
    <lineage>
        <taxon>Bacteria</taxon>
        <taxon>Pseudomonadati</taxon>
        <taxon>Pseudomonadota</taxon>
        <taxon>Alphaproteobacteria</taxon>
        <taxon>Sphingomonadales</taxon>
        <taxon>Erythrobacteraceae</taxon>
        <taxon>Pontixanthobacter</taxon>
    </lineage>
</organism>
<dbReference type="InterPro" id="IPR014347">
    <property type="entry name" value="Tautomerase/MIF_sf"/>
</dbReference>
<reference evidence="1 2" key="1">
    <citation type="submission" date="2019-12" db="EMBL/GenBank/DDBJ databases">
        <title>Genomic-based taxomic classification of the family Erythrobacteraceae.</title>
        <authorList>
            <person name="Xu L."/>
        </authorList>
    </citation>
    <scope>NUCLEOTIDE SEQUENCE [LARGE SCALE GENOMIC DNA]</scope>
    <source>
        <strain evidence="1 2">JCM 17802</strain>
    </source>
</reference>
<evidence type="ECO:0000313" key="1">
    <source>
        <dbReference type="EMBL" id="MXO57678.1"/>
    </source>
</evidence>
<gene>
    <name evidence="1" type="ORF">GRI36_12400</name>
</gene>
<dbReference type="EMBL" id="WTYS01000001">
    <property type="protein sequence ID" value="MXO57678.1"/>
    <property type="molecule type" value="Genomic_DNA"/>
</dbReference>
<dbReference type="Gene3D" id="3.30.429.10">
    <property type="entry name" value="Macrophage Migration Inhibitory Factor"/>
    <property type="match status" value="1"/>
</dbReference>
<name>A0A6I4SQL9_9SPHN</name>
<evidence type="ECO:0000313" key="2">
    <source>
        <dbReference type="Proteomes" id="UP000468943"/>
    </source>
</evidence>
<keyword evidence="2" id="KW-1185">Reference proteome</keyword>
<dbReference type="Proteomes" id="UP000468943">
    <property type="component" value="Unassembled WGS sequence"/>
</dbReference>
<dbReference type="RefSeq" id="WP_160598730.1">
    <property type="nucleotide sequence ID" value="NZ_WTYS01000001.1"/>
</dbReference>
<accession>A0A6I4SQL9</accession>
<comment type="caution">
    <text evidence="1">The sequence shown here is derived from an EMBL/GenBank/DDBJ whole genome shotgun (WGS) entry which is preliminary data.</text>
</comment>
<proteinExistence type="predicted"/>
<dbReference type="AlphaFoldDB" id="A0A6I4SQL9"/>